<dbReference type="Pfam" id="PF04622">
    <property type="entry name" value="ERG2_Sigma1R"/>
    <property type="match status" value="1"/>
</dbReference>
<evidence type="ECO:0000256" key="3">
    <source>
        <dbReference type="ARBA" id="ARBA00022692"/>
    </source>
</evidence>
<dbReference type="PANTHER" id="PTHR10868">
    <property type="entry name" value="SIGMA 1-TYPE OPIOID RECEPTOR-RELATED"/>
    <property type="match status" value="1"/>
</dbReference>
<dbReference type="RefSeq" id="XP_003685436.1">
    <property type="nucleotide sequence ID" value="XM_003685388.1"/>
</dbReference>
<dbReference type="EMBL" id="HE612859">
    <property type="protein sequence ID" value="CCE63002.1"/>
    <property type="molecule type" value="Genomic_DNA"/>
</dbReference>
<proteinExistence type="inferred from homology"/>
<keyword evidence="10" id="KW-1185">Reference proteome</keyword>
<dbReference type="Proteomes" id="UP000005666">
    <property type="component" value="Chromosome 4"/>
</dbReference>
<evidence type="ECO:0000256" key="4">
    <source>
        <dbReference type="ARBA" id="ARBA00022824"/>
    </source>
</evidence>
<protein>
    <recommendedName>
        <fullName evidence="8">C-8 sterol isomerase</fullName>
        <ecNumber evidence="8">5.-.-.-</ecNumber>
    </recommendedName>
    <alternativeName>
        <fullName evidence="8">Delta-8--delta-7 sterol isomerase</fullName>
    </alternativeName>
</protein>
<evidence type="ECO:0000313" key="10">
    <source>
        <dbReference type="Proteomes" id="UP000005666"/>
    </source>
</evidence>
<name>G8BT31_TETPH</name>
<sequence length="223" mass="25165">MKCISIIVLLGLLGYYMNTLYTTWLPTNYMFDPKTLNEICNGVISQYNTTDSKFDVKVMLKDIRNELASHYGEEYINKYVEEEWVFNNAGGAMGQMIILHASISEYLIIFGSAVGTEGHTGVHFADDYFTILHGEQLAALPNALEPEVYKAGQTHHLRKGFAKQYAMPSGSFALELAQGWIPCMLPFGFLDTFSSTLDVYTLYRTVYLTARDMGKNLIQNGKF</sequence>
<dbReference type="PANTHER" id="PTHR10868:SF1">
    <property type="entry name" value="SIGMA NON-OPIOID INTRACELLULAR RECEPTOR 1"/>
    <property type="match status" value="1"/>
</dbReference>
<dbReference type="OrthoDB" id="347124at2759"/>
<keyword evidence="3" id="KW-0812">Transmembrane</keyword>
<organism evidence="9 10">
    <name type="scientific">Tetrapisispora phaffii (strain ATCC 24235 / CBS 4417 / NBRC 1672 / NRRL Y-8282 / UCD 70-5)</name>
    <name type="common">Yeast</name>
    <name type="synonym">Fabospora phaffii</name>
    <dbReference type="NCBI Taxonomy" id="1071381"/>
    <lineage>
        <taxon>Eukaryota</taxon>
        <taxon>Fungi</taxon>
        <taxon>Dikarya</taxon>
        <taxon>Ascomycota</taxon>
        <taxon>Saccharomycotina</taxon>
        <taxon>Saccharomycetes</taxon>
        <taxon>Saccharomycetales</taxon>
        <taxon>Saccharomycetaceae</taxon>
        <taxon>Tetrapisispora</taxon>
    </lineage>
</organism>
<dbReference type="AlphaFoldDB" id="G8BT31"/>
<evidence type="ECO:0000256" key="5">
    <source>
        <dbReference type="ARBA" id="ARBA00022989"/>
    </source>
</evidence>
<dbReference type="EC" id="5.-.-.-" evidence="8"/>
<dbReference type="InterPro" id="IPR006716">
    <property type="entry name" value="ERG2_sigma1_rcpt-like"/>
</dbReference>
<comment type="function">
    <text evidence="8">Catalyzes the reaction which results in unsaturation at C-7 in the B ring of sterols.</text>
</comment>
<dbReference type="GeneID" id="11530984"/>
<evidence type="ECO:0000256" key="2">
    <source>
        <dbReference type="ARBA" id="ARBA00007141"/>
    </source>
</evidence>
<dbReference type="GO" id="GO:0006696">
    <property type="term" value="P:ergosterol biosynthetic process"/>
    <property type="evidence" value="ECO:0007669"/>
    <property type="project" value="EnsemblFungi"/>
</dbReference>
<dbReference type="STRING" id="1071381.G8BT31"/>
<evidence type="ECO:0000256" key="8">
    <source>
        <dbReference type="RuleBase" id="RU368083"/>
    </source>
</evidence>
<dbReference type="KEGG" id="tpf:TPHA_0D03670"/>
<evidence type="ECO:0000256" key="7">
    <source>
        <dbReference type="ARBA" id="ARBA00029435"/>
    </source>
</evidence>
<evidence type="ECO:0000313" key="9">
    <source>
        <dbReference type="EMBL" id="CCE63002.1"/>
    </source>
</evidence>
<dbReference type="GO" id="GO:0005789">
    <property type="term" value="C:endoplasmic reticulum membrane"/>
    <property type="evidence" value="ECO:0007669"/>
    <property type="project" value="UniProtKB-SubCell"/>
</dbReference>
<evidence type="ECO:0000256" key="6">
    <source>
        <dbReference type="ARBA" id="ARBA00023136"/>
    </source>
</evidence>
<dbReference type="UniPathway" id="UPA00768"/>
<gene>
    <name evidence="9" type="primary">TPHA0D03670</name>
    <name evidence="9" type="ordered locus">TPHA_0D03670</name>
</gene>
<reference evidence="9 10" key="1">
    <citation type="journal article" date="2011" name="Proc. Natl. Acad. Sci. U.S.A.">
        <title>Evolutionary erosion of yeast sex chromosomes by mating-type switching accidents.</title>
        <authorList>
            <person name="Gordon J.L."/>
            <person name="Armisen D."/>
            <person name="Proux-Wera E."/>
            <person name="Oheigeartaigh S.S."/>
            <person name="Byrne K.P."/>
            <person name="Wolfe K.H."/>
        </authorList>
    </citation>
    <scope>NUCLEOTIDE SEQUENCE [LARGE SCALE GENOMIC DNA]</scope>
    <source>
        <strain evidence="10">ATCC 24235 / CBS 4417 / NBRC 1672 / NRRL Y-8282 / UCD 70-5</strain>
    </source>
</reference>
<keyword evidence="4" id="KW-0256">Endoplasmic reticulum</keyword>
<dbReference type="HOGENOM" id="CLU_085469_0_0_1"/>
<dbReference type="eggNOG" id="KOG4143">
    <property type="taxonomic scope" value="Eukaryota"/>
</dbReference>
<comment type="pathway">
    <text evidence="7 8">Steroid metabolism; ergosterol biosynthesis.</text>
</comment>
<keyword evidence="5" id="KW-1133">Transmembrane helix</keyword>
<comment type="similarity">
    <text evidence="2 8">Belongs to the ERG2 family.</text>
</comment>
<dbReference type="OMA" id="AMYVIHA"/>
<accession>G8BT31</accession>
<keyword evidence="6" id="KW-0472">Membrane</keyword>
<evidence type="ECO:0000256" key="1">
    <source>
        <dbReference type="ARBA" id="ARBA00004586"/>
    </source>
</evidence>
<dbReference type="GO" id="GO:0000247">
    <property type="term" value="F:C-8 sterol isomerase activity"/>
    <property type="evidence" value="ECO:0007669"/>
    <property type="project" value="EnsemblFungi"/>
</dbReference>
<comment type="subcellular location">
    <subcellularLocation>
        <location evidence="1">Endoplasmic reticulum membrane</location>
    </subcellularLocation>
</comment>